<dbReference type="SUPFAM" id="SSF48264">
    <property type="entry name" value="Cytochrome P450"/>
    <property type="match status" value="1"/>
</dbReference>
<organism evidence="12 13">
    <name type="scientific">Hibiscus syriacus</name>
    <name type="common">Rose of Sharon</name>
    <dbReference type="NCBI Taxonomy" id="106335"/>
    <lineage>
        <taxon>Eukaryota</taxon>
        <taxon>Viridiplantae</taxon>
        <taxon>Streptophyta</taxon>
        <taxon>Embryophyta</taxon>
        <taxon>Tracheophyta</taxon>
        <taxon>Spermatophyta</taxon>
        <taxon>Magnoliopsida</taxon>
        <taxon>eudicotyledons</taxon>
        <taxon>Gunneridae</taxon>
        <taxon>Pentapetalae</taxon>
        <taxon>rosids</taxon>
        <taxon>malvids</taxon>
        <taxon>Malvales</taxon>
        <taxon>Malvaceae</taxon>
        <taxon>Malvoideae</taxon>
        <taxon>Hibiscus</taxon>
    </lineage>
</organism>
<dbReference type="EMBL" id="VEPZ02001636">
    <property type="protein sequence ID" value="KAE8665021.1"/>
    <property type="molecule type" value="Genomic_DNA"/>
</dbReference>
<name>A0A6A2WV69_HIBSY</name>
<dbReference type="InterPro" id="IPR001128">
    <property type="entry name" value="Cyt_P450"/>
</dbReference>
<evidence type="ECO:0000256" key="9">
    <source>
        <dbReference type="SAM" id="Coils"/>
    </source>
</evidence>
<comment type="similarity">
    <text evidence="2 8">Belongs to the cytochrome P450 family.</text>
</comment>
<dbReference type="Proteomes" id="UP000436088">
    <property type="component" value="Unassembled WGS sequence"/>
</dbReference>
<evidence type="ECO:0000259" key="11">
    <source>
        <dbReference type="Pfam" id="PF03732"/>
    </source>
</evidence>
<keyword evidence="5 8" id="KW-0560">Oxidoreductase</keyword>
<keyword evidence="13" id="KW-1185">Reference proteome</keyword>
<dbReference type="PROSITE" id="PS00086">
    <property type="entry name" value="CYTOCHROME_P450"/>
    <property type="match status" value="1"/>
</dbReference>
<proteinExistence type="inferred from homology"/>
<comment type="cofactor">
    <cofactor evidence="1">
        <name>heme</name>
        <dbReference type="ChEBI" id="CHEBI:30413"/>
    </cofactor>
</comment>
<evidence type="ECO:0000256" key="3">
    <source>
        <dbReference type="ARBA" id="ARBA00022617"/>
    </source>
</evidence>
<keyword evidence="6 8" id="KW-0408">Iron</keyword>
<evidence type="ECO:0000256" key="10">
    <source>
        <dbReference type="SAM" id="MobiDB-lite"/>
    </source>
</evidence>
<feature type="coiled-coil region" evidence="9">
    <location>
        <begin position="567"/>
        <end position="594"/>
    </location>
</feature>
<feature type="domain" description="Retrotransposon gag" evidence="11">
    <location>
        <begin position="390"/>
        <end position="468"/>
    </location>
</feature>
<dbReference type="AlphaFoldDB" id="A0A6A2WV69"/>
<keyword evidence="9" id="KW-0175">Coiled coil</keyword>
<evidence type="ECO:0000256" key="5">
    <source>
        <dbReference type="ARBA" id="ARBA00023002"/>
    </source>
</evidence>
<dbReference type="InterPro" id="IPR017972">
    <property type="entry name" value="Cyt_P450_CS"/>
</dbReference>
<feature type="compositionally biased region" description="Low complexity" evidence="10">
    <location>
        <begin position="313"/>
        <end position="322"/>
    </location>
</feature>
<dbReference type="GO" id="GO:0006629">
    <property type="term" value="P:lipid metabolic process"/>
    <property type="evidence" value="ECO:0007669"/>
    <property type="project" value="UniProtKB-ARBA"/>
</dbReference>
<dbReference type="Pfam" id="PF00067">
    <property type="entry name" value="p450"/>
    <property type="match status" value="2"/>
</dbReference>
<evidence type="ECO:0000256" key="7">
    <source>
        <dbReference type="ARBA" id="ARBA00023033"/>
    </source>
</evidence>
<protein>
    <submittedName>
        <fullName evidence="12">Ocs element-binding factor 1-like</fullName>
    </submittedName>
</protein>
<evidence type="ECO:0000256" key="6">
    <source>
        <dbReference type="ARBA" id="ARBA00023004"/>
    </source>
</evidence>
<feature type="compositionally biased region" description="Basic and acidic residues" evidence="10">
    <location>
        <begin position="619"/>
        <end position="640"/>
    </location>
</feature>
<dbReference type="GO" id="GO:0004497">
    <property type="term" value="F:monooxygenase activity"/>
    <property type="evidence" value="ECO:0007669"/>
    <property type="project" value="UniProtKB-KW"/>
</dbReference>
<dbReference type="GO" id="GO:0005506">
    <property type="term" value="F:iron ion binding"/>
    <property type="evidence" value="ECO:0007669"/>
    <property type="project" value="InterPro"/>
</dbReference>
<gene>
    <name evidence="12" type="ORF">F3Y22_tig00112699pilonHSYRG00040</name>
</gene>
<dbReference type="InterPro" id="IPR005162">
    <property type="entry name" value="Retrotrans_gag_dom"/>
</dbReference>
<reference evidence="12" key="1">
    <citation type="submission" date="2019-09" db="EMBL/GenBank/DDBJ databases">
        <title>Draft genome information of white flower Hibiscus syriacus.</title>
        <authorList>
            <person name="Kim Y.-M."/>
        </authorList>
    </citation>
    <scope>NUCLEOTIDE SEQUENCE [LARGE SCALE GENOMIC DNA]</scope>
    <source>
        <strain evidence="12">YM2019G1</strain>
    </source>
</reference>
<evidence type="ECO:0000256" key="8">
    <source>
        <dbReference type="RuleBase" id="RU000461"/>
    </source>
</evidence>
<accession>A0A6A2WV69</accession>
<dbReference type="Pfam" id="PF03732">
    <property type="entry name" value="Retrotrans_gag"/>
    <property type="match status" value="1"/>
</dbReference>
<dbReference type="Gene3D" id="1.10.630.10">
    <property type="entry name" value="Cytochrome P450"/>
    <property type="match status" value="3"/>
</dbReference>
<evidence type="ECO:0000256" key="4">
    <source>
        <dbReference type="ARBA" id="ARBA00022723"/>
    </source>
</evidence>
<sequence length="678" mass="77040">MLWPVLGILPTNLFHVNDVYNWATQVLIEAGGTFHYRGMWMGGSYGIMTIDPFNIKYMLKTNLTTSLKLAISRWCFDLQEVLLRFTFDIICNAFIDDDPECLALDLPDNHLANAFEDTMELSLLRFLMPPFVFKPLKFFGLETERQLKETIKVVHDFADKTVRDRRNMLEMELKTMVYLQAALSESLRLYPSVPLEMKQVEEDDVFPDGTRPEKWIKDGKFVSANQFKNAVFNADPRLCLGKNFAYTQMKMVVASVLLRYSIKVVEGHSVTTLYMKNGLMVTLEPSELQYDPEIEKTARRLRKETNLRNKQASYSSSPESESTVNLVDSSSDSEIEGTMANEERTLRELAAPNVNQQPLCIDYPALEEFHVVCSSMRPQGVTEEQIKLRVFPFSLTDRAKEWLFYLPPGSVTTWAEMVRMFLDKFFPASRAAGIRREICGIKQKDTETLHEYWNDSNDLLLPMERKMMHAASGGAIVNKTPHDARELISIKASNSQQFGFRQDTSLRRVNEVGSSSIEHQLSHLTSLVQQLVVGKTQQVKACGICATIGMSLEEIVKSLATNTQQFQQETRTSIQNLENQMSQLASSVSRLESQGKLPSQTIVNPKQNVSAITLRSGKELKEPSSLEHGRALEKETKKEVVAPQTQKDQPKGLKSKKPKEFVIEPPFPSRFAKSKKEA</sequence>
<evidence type="ECO:0000256" key="1">
    <source>
        <dbReference type="ARBA" id="ARBA00001971"/>
    </source>
</evidence>
<keyword evidence="4 8" id="KW-0479">Metal-binding</keyword>
<comment type="caution">
    <text evidence="12">The sequence shown here is derived from an EMBL/GenBank/DDBJ whole genome shotgun (WGS) entry which is preliminary data.</text>
</comment>
<evidence type="ECO:0000313" key="13">
    <source>
        <dbReference type="Proteomes" id="UP000436088"/>
    </source>
</evidence>
<dbReference type="InterPro" id="IPR036396">
    <property type="entry name" value="Cyt_P450_sf"/>
</dbReference>
<keyword evidence="3 8" id="KW-0349">Heme</keyword>
<evidence type="ECO:0000313" key="12">
    <source>
        <dbReference type="EMBL" id="KAE8665021.1"/>
    </source>
</evidence>
<dbReference type="GO" id="GO:0016705">
    <property type="term" value="F:oxidoreductase activity, acting on paired donors, with incorporation or reduction of molecular oxygen"/>
    <property type="evidence" value="ECO:0007669"/>
    <property type="project" value="InterPro"/>
</dbReference>
<feature type="region of interest" description="Disordered" evidence="10">
    <location>
        <begin position="305"/>
        <end position="334"/>
    </location>
</feature>
<keyword evidence="7 8" id="KW-0503">Monooxygenase</keyword>
<dbReference type="GO" id="GO:0020037">
    <property type="term" value="F:heme binding"/>
    <property type="evidence" value="ECO:0007669"/>
    <property type="project" value="InterPro"/>
</dbReference>
<evidence type="ECO:0000256" key="2">
    <source>
        <dbReference type="ARBA" id="ARBA00010617"/>
    </source>
</evidence>
<feature type="compositionally biased region" description="Polar residues" evidence="10">
    <location>
        <begin position="323"/>
        <end position="332"/>
    </location>
</feature>
<dbReference type="PANTHER" id="PTHR24296">
    <property type="entry name" value="CYTOCHROME P450"/>
    <property type="match status" value="1"/>
</dbReference>
<feature type="region of interest" description="Disordered" evidence="10">
    <location>
        <begin position="619"/>
        <end position="678"/>
    </location>
</feature>